<dbReference type="SUPFAM" id="SSF53335">
    <property type="entry name" value="S-adenosyl-L-methionine-dependent methyltransferases"/>
    <property type="match status" value="1"/>
</dbReference>
<dbReference type="InterPro" id="IPR050390">
    <property type="entry name" value="C5-Methyltransferase"/>
</dbReference>
<dbReference type="PRINTS" id="PR00105">
    <property type="entry name" value="C5METTRFRASE"/>
</dbReference>
<evidence type="ECO:0000256" key="3">
    <source>
        <dbReference type="ARBA" id="ARBA00022679"/>
    </source>
</evidence>
<dbReference type="REBASE" id="221903">
    <property type="entry name" value="M.Lsp111ORF3825P"/>
</dbReference>
<dbReference type="InterPro" id="IPR001525">
    <property type="entry name" value="C5_MeTfrase"/>
</dbReference>
<dbReference type="EMBL" id="CP023406">
    <property type="protein sequence ID" value="ATD66685.1"/>
    <property type="molecule type" value="Genomic_DNA"/>
</dbReference>
<keyword evidence="2 7" id="KW-0489">Methyltransferase</keyword>
<dbReference type="AlphaFoldDB" id="A0A290XC07"/>
<dbReference type="GO" id="GO:0009307">
    <property type="term" value="P:DNA restriction-modification system"/>
    <property type="evidence" value="ECO:0007669"/>
    <property type="project" value="UniProtKB-KW"/>
</dbReference>
<sequence length="379" mass="41223">MPVRILRMNEPSVIDLFSGVGGLSLGAARAGFRVVGSVELDPIASASHAFNFPGTTHLRDDVGTLSGTRLLELCGVKPGTLGGLIGGPPCQGFSLIGKCDGDDPRNLLFGQFFRLVAETLPAFFVAENVLGILSESNAPVIEAALSSLPARYRVLKPIKVKASEYGAPTTRTRVFFVGFDPSRVNELTKESFAPDPKIEQIRVKQALFGLPDVSAEWQREEQSWRTVKALGDGAFADRVRGHIPTGVGDPDSLKRAAKRKISGFLGTRHSAATVSRFEMLAPGEVDSVYRSPRLDPKGFCPTLRAGTNTDKGSFQAVRPIHPKKPRVISPREAARLQGFPDWFVFHHTKWHAFRQIGNSVSPIVAERLLRKICESMEAG</sequence>
<comment type="catalytic activity">
    <reaction evidence="6">
        <text>a 2'-deoxycytidine in DNA + S-adenosyl-L-methionine = a 5-methyl-2'-deoxycytidine in DNA + S-adenosyl-L-homocysteine + H(+)</text>
        <dbReference type="Rhea" id="RHEA:13681"/>
        <dbReference type="Rhea" id="RHEA-COMP:11369"/>
        <dbReference type="Rhea" id="RHEA-COMP:11370"/>
        <dbReference type="ChEBI" id="CHEBI:15378"/>
        <dbReference type="ChEBI" id="CHEBI:57856"/>
        <dbReference type="ChEBI" id="CHEBI:59789"/>
        <dbReference type="ChEBI" id="CHEBI:85452"/>
        <dbReference type="ChEBI" id="CHEBI:85454"/>
        <dbReference type="EC" id="2.1.1.37"/>
    </reaction>
</comment>
<evidence type="ECO:0000313" key="9">
    <source>
        <dbReference type="EMBL" id="ATD66685.1"/>
    </source>
</evidence>
<evidence type="ECO:0000256" key="4">
    <source>
        <dbReference type="ARBA" id="ARBA00022691"/>
    </source>
</evidence>
<dbReference type="OrthoDB" id="9813719at2"/>
<dbReference type="Proteomes" id="UP000218968">
    <property type="component" value="Chromosome"/>
</dbReference>
<dbReference type="Gene3D" id="3.90.120.10">
    <property type="entry name" value="DNA Methylase, subunit A, domain 2"/>
    <property type="match status" value="1"/>
</dbReference>
<dbReference type="NCBIfam" id="TIGR00675">
    <property type="entry name" value="dcm"/>
    <property type="match status" value="1"/>
</dbReference>
<accession>A0A290XC07</accession>
<proteinExistence type="inferred from homology"/>
<dbReference type="PROSITE" id="PS00095">
    <property type="entry name" value="C5_MTASE_2"/>
    <property type="match status" value="1"/>
</dbReference>
<organism evidence="9 10">
    <name type="scientific">Luteimonas chenhongjianii</name>
    <dbReference type="NCBI Taxonomy" id="2006110"/>
    <lineage>
        <taxon>Bacteria</taxon>
        <taxon>Pseudomonadati</taxon>
        <taxon>Pseudomonadota</taxon>
        <taxon>Gammaproteobacteria</taxon>
        <taxon>Lysobacterales</taxon>
        <taxon>Lysobacteraceae</taxon>
        <taxon>Luteimonas</taxon>
    </lineage>
</organism>
<keyword evidence="4 7" id="KW-0949">S-adenosyl-L-methionine</keyword>
<evidence type="ECO:0000313" key="10">
    <source>
        <dbReference type="Proteomes" id="UP000218968"/>
    </source>
</evidence>
<dbReference type="PROSITE" id="PS51679">
    <property type="entry name" value="SAM_MT_C5"/>
    <property type="match status" value="1"/>
</dbReference>
<dbReference type="KEGG" id="lum:CNR27_03825"/>
<feature type="active site" evidence="7">
    <location>
        <position position="90"/>
    </location>
</feature>
<reference evidence="10" key="1">
    <citation type="submission" date="2017-09" db="EMBL/GenBank/DDBJ databases">
        <title>Luteimonas liuhanmingii sp.nov., isolated from the intestinal contents of Tibetan Plateau Pika in Yushu, Qinghai Province, China.</title>
        <authorList>
            <person name="Gui Z."/>
        </authorList>
    </citation>
    <scope>NUCLEOTIDE SEQUENCE [LARGE SCALE GENOMIC DNA]</scope>
    <source>
        <strain evidence="10">100111</strain>
    </source>
</reference>
<dbReference type="InterPro" id="IPR031303">
    <property type="entry name" value="C5_meth_CS"/>
</dbReference>
<dbReference type="GO" id="GO:0032259">
    <property type="term" value="P:methylation"/>
    <property type="evidence" value="ECO:0007669"/>
    <property type="project" value="UniProtKB-KW"/>
</dbReference>
<dbReference type="Pfam" id="PF00145">
    <property type="entry name" value="DNA_methylase"/>
    <property type="match status" value="1"/>
</dbReference>
<dbReference type="Gene3D" id="3.40.50.150">
    <property type="entry name" value="Vaccinia Virus protein VP39"/>
    <property type="match status" value="1"/>
</dbReference>
<dbReference type="GO" id="GO:0003886">
    <property type="term" value="F:DNA (cytosine-5-)-methyltransferase activity"/>
    <property type="evidence" value="ECO:0007669"/>
    <property type="project" value="UniProtKB-EC"/>
</dbReference>
<keyword evidence="5" id="KW-0680">Restriction system</keyword>
<name>A0A290XC07_9GAMM</name>
<keyword evidence="10" id="KW-1185">Reference proteome</keyword>
<dbReference type="PANTHER" id="PTHR10629">
    <property type="entry name" value="CYTOSINE-SPECIFIC METHYLTRANSFERASE"/>
    <property type="match status" value="1"/>
</dbReference>
<protein>
    <recommendedName>
        <fullName evidence="1">DNA (cytosine-5-)-methyltransferase</fullName>
        <ecNumber evidence="1">2.1.1.37</ecNumber>
    </recommendedName>
</protein>
<gene>
    <name evidence="9" type="ORF">CNR27_03825</name>
</gene>
<evidence type="ECO:0000256" key="8">
    <source>
        <dbReference type="RuleBase" id="RU000416"/>
    </source>
</evidence>
<dbReference type="InterPro" id="IPR029063">
    <property type="entry name" value="SAM-dependent_MTases_sf"/>
</dbReference>
<comment type="similarity">
    <text evidence="7 8">Belongs to the class I-like SAM-binding methyltransferase superfamily. C5-methyltransferase family.</text>
</comment>
<dbReference type="PANTHER" id="PTHR10629:SF52">
    <property type="entry name" value="DNA (CYTOSINE-5)-METHYLTRANSFERASE 1"/>
    <property type="match status" value="1"/>
</dbReference>
<evidence type="ECO:0000256" key="5">
    <source>
        <dbReference type="ARBA" id="ARBA00022747"/>
    </source>
</evidence>
<evidence type="ECO:0000256" key="7">
    <source>
        <dbReference type="PROSITE-ProRule" id="PRU01016"/>
    </source>
</evidence>
<evidence type="ECO:0000256" key="6">
    <source>
        <dbReference type="ARBA" id="ARBA00047422"/>
    </source>
</evidence>
<evidence type="ECO:0000256" key="2">
    <source>
        <dbReference type="ARBA" id="ARBA00022603"/>
    </source>
</evidence>
<evidence type="ECO:0000256" key="1">
    <source>
        <dbReference type="ARBA" id="ARBA00011975"/>
    </source>
</evidence>
<keyword evidence="3 7" id="KW-0808">Transferase</keyword>
<dbReference type="EC" id="2.1.1.37" evidence="1"/>